<reference evidence="2" key="1">
    <citation type="submission" date="2016-09" db="EMBL/GenBank/DDBJ databases">
        <authorList>
            <person name="Guldener U."/>
        </authorList>
    </citation>
    <scope>NUCLEOTIDE SEQUENCE [LARGE SCALE GENOMIC DNA]</scope>
    <source>
        <strain evidence="2">V64-1</strain>
    </source>
</reference>
<accession>A0A2H3U7J9</accession>
<organism evidence="1 2">
    <name type="scientific">Fusarium oxysporum</name>
    <name type="common">Fusarium vascular wilt</name>
    <dbReference type="NCBI Taxonomy" id="5507"/>
    <lineage>
        <taxon>Eukaryota</taxon>
        <taxon>Fungi</taxon>
        <taxon>Dikarya</taxon>
        <taxon>Ascomycota</taxon>
        <taxon>Pezizomycotina</taxon>
        <taxon>Sordariomycetes</taxon>
        <taxon>Hypocreomycetidae</taxon>
        <taxon>Hypocreales</taxon>
        <taxon>Nectriaceae</taxon>
        <taxon>Fusarium</taxon>
        <taxon>Fusarium oxysporum species complex</taxon>
    </lineage>
</organism>
<evidence type="ECO:0000313" key="2">
    <source>
        <dbReference type="Proteomes" id="UP000219369"/>
    </source>
</evidence>
<evidence type="ECO:0000313" key="1">
    <source>
        <dbReference type="EMBL" id="SCO92850.1"/>
    </source>
</evidence>
<dbReference type="EMBL" id="FMJY01000049">
    <property type="protein sequence ID" value="SCO92850.1"/>
    <property type="molecule type" value="Genomic_DNA"/>
</dbReference>
<gene>
    <name evidence="1" type="ORF">FRV6_16978</name>
</gene>
<dbReference type="AlphaFoldDB" id="A0A2H3U7J9"/>
<protein>
    <submittedName>
        <fullName evidence="1">Uncharacterized protein</fullName>
    </submittedName>
</protein>
<name>A0A2H3U7J9_FUSOX</name>
<proteinExistence type="predicted"/>
<sequence length="35" mass="4007">MKTRSGLELALPYNDEELAPPYNNESQIFLRVPSL</sequence>
<dbReference type="Proteomes" id="UP000219369">
    <property type="component" value="Unassembled WGS sequence"/>
</dbReference>